<protein>
    <submittedName>
        <fullName evidence="3">Putative zinc finger protein</fullName>
    </submittedName>
</protein>
<dbReference type="AlphaFoldDB" id="A0A4R3JZE7"/>
<proteinExistence type="predicted"/>
<evidence type="ECO:0000256" key="1">
    <source>
        <dbReference type="SAM" id="Phobius"/>
    </source>
</evidence>
<name>A0A4R3JZE7_9FIRM</name>
<comment type="caution">
    <text evidence="3">The sequence shown here is derived from an EMBL/GenBank/DDBJ whole genome shotgun (WGS) entry which is preliminary data.</text>
</comment>
<gene>
    <name evidence="3" type="ORF">EDD59_14018</name>
</gene>
<dbReference type="EMBL" id="SLZZ01000040">
    <property type="protein sequence ID" value="TCS74374.1"/>
    <property type="molecule type" value="Genomic_DNA"/>
</dbReference>
<dbReference type="OrthoDB" id="6194834at2"/>
<accession>A0A4R3JZE7</accession>
<feature type="transmembrane region" description="Helical" evidence="1">
    <location>
        <begin position="70"/>
        <end position="94"/>
    </location>
</feature>
<keyword evidence="1" id="KW-0472">Membrane</keyword>
<dbReference type="RefSeq" id="WP_132383926.1">
    <property type="nucleotide sequence ID" value="NZ_DAIPCY010000055.1"/>
</dbReference>
<evidence type="ECO:0000313" key="4">
    <source>
        <dbReference type="Proteomes" id="UP000295726"/>
    </source>
</evidence>
<evidence type="ECO:0000313" key="3">
    <source>
        <dbReference type="EMBL" id="TCS74374.1"/>
    </source>
</evidence>
<sequence length="238" mass="27274">MKCEIIKDLLPSYIDGLTSNESNQEIETHLSDCDTCRKYYTEMKKDIKGIFPAADINEEKLIHKIKKNLFIYKLLLMLLPFLIIGLLCIIFNFIKFPVSINDNNIAALYELKNGDIYLEVTMPENSNQGRFSDYTSPENYEITRKAKVPPEANVVFYTTIWDMINSKGEKEPEKVWPAVVQRGSLINGGDFTQDFKGITYGREGKKEYKVIWEEGDPIRKAPSEIEEKAAKLYGHGGL</sequence>
<keyword evidence="1" id="KW-0812">Transmembrane</keyword>
<evidence type="ECO:0000259" key="2">
    <source>
        <dbReference type="Pfam" id="PF13490"/>
    </source>
</evidence>
<organism evidence="3 4">
    <name type="scientific">Muricomes intestini</name>
    <dbReference type="NCBI Taxonomy" id="1796634"/>
    <lineage>
        <taxon>Bacteria</taxon>
        <taxon>Bacillati</taxon>
        <taxon>Bacillota</taxon>
        <taxon>Clostridia</taxon>
        <taxon>Lachnospirales</taxon>
        <taxon>Lachnospiraceae</taxon>
        <taxon>Muricomes</taxon>
    </lineage>
</organism>
<keyword evidence="4" id="KW-1185">Reference proteome</keyword>
<dbReference type="InterPro" id="IPR027383">
    <property type="entry name" value="Znf_put"/>
</dbReference>
<reference evidence="3 4" key="1">
    <citation type="submission" date="2019-03" db="EMBL/GenBank/DDBJ databases">
        <title>Genomic Encyclopedia of Type Strains, Phase IV (KMG-IV): sequencing the most valuable type-strain genomes for metagenomic binning, comparative biology and taxonomic classification.</title>
        <authorList>
            <person name="Goeker M."/>
        </authorList>
    </citation>
    <scope>NUCLEOTIDE SEQUENCE [LARGE SCALE GENOMIC DNA]</scope>
    <source>
        <strain evidence="3 4">DSM 29489</strain>
    </source>
</reference>
<keyword evidence="1" id="KW-1133">Transmembrane helix</keyword>
<feature type="domain" description="Putative zinc-finger" evidence="2">
    <location>
        <begin position="3"/>
        <end position="37"/>
    </location>
</feature>
<dbReference type="Pfam" id="PF13490">
    <property type="entry name" value="zf-HC2"/>
    <property type="match status" value="1"/>
</dbReference>
<dbReference type="Proteomes" id="UP000295726">
    <property type="component" value="Unassembled WGS sequence"/>
</dbReference>